<evidence type="ECO:0000313" key="3">
    <source>
        <dbReference type="Proteomes" id="UP001149719"/>
    </source>
</evidence>
<dbReference type="Pfam" id="PF04359">
    <property type="entry name" value="DUF493"/>
    <property type="match status" value="1"/>
</dbReference>
<evidence type="ECO:0000313" key="2">
    <source>
        <dbReference type="EMBL" id="MCZ2723381.1"/>
    </source>
</evidence>
<dbReference type="PANTHER" id="PTHR38036">
    <property type="entry name" value="UPF0250 PROTEIN YBED"/>
    <property type="match status" value="1"/>
</dbReference>
<dbReference type="SUPFAM" id="SSF117991">
    <property type="entry name" value="YbeD/HP0495-like"/>
    <property type="match status" value="1"/>
</dbReference>
<dbReference type="InterPro" id="IPR027471">
    <property type="entry name" value="YbeD-like_sf"/>
</dbReference>
<organism evidence="2 3">
    <name type="scientific">Marinomonas phaeophyticola</name>
    <dbReference type="NCBI Taxonomy" id="3004091"/>
    <lineage>
        <taxon>Bacteria</taxon>
        <taxon>Pseudomonadati</taxon>
        <taxon>Pseudomonadota</taxon>
        <taxon>Gammaproteobacteria</taxon>
        <taxon>Oceanospirillales</taxon>
        <taxon>Oceanospirillaceae</taxon>
        <taxon>Marinomonas</taxon>
    </lineage>
</organism>
<dbReference type="InterPro" id="IPR007454">
    <property type="entry name" value="UPF0250_YbeD-like"/>
</dbReference>
<comment type="similarity">
    <text evidence="1">Belongs to the UPF0250 family.</text>
</comment>
<keyword evidence="3" id="KW-1185">Reference proteome</keyword>
<sequence>MALVTKNGDLTTRESKDAPKIVFPCENYMVKVVALEDELIFITVLDVVKKHAPEVDDKNVGSNRSSKGKFISFTFRILATHEAQLAELHKDLMAITNVKMVM</sequence>
<reference evidence="2" key="1">
    <citation type="submission" date="2022-12" db="EMBL/GenBank/DDBJ databases">
        <title>Marinomonas 15G1-11 sp. nov, isolated from marine algae.</title>
        <authorList>
            <person name="Butt M."/>
            <person name="Choi D.G."/>
            <person name="Kim J.M."/>
            <person name="Lee J.K."/>
            <person name="Baek J.H."/>
            <person name="Jeon C.O."/>
        </authorList>
    </citation>
    <scope>NUCLEOTIDE SEQUENCE</scope>
    <source>
        <strain evidence="2">15G1-11</strain>
    </source>
</reference>
<dbReference type="RefSeq" id="WP_269127488.1">
    <property type="nucleotide sequence ID" value="NZ_JAPUBN010000021.1"/>
</dbReference>
<evidence type="ECO:0000256" key="1">
    <source>
        <dbReference type="ARBA" id="ARBA00008460"/>
    </source>
</evidence>
<dbReference type="EMBL" id="JAPUBN010000021">
    <property type="protein sequence ID" value="MCZ2723381.1"/>
    <property type="molecule type" value="Genomic_DNA"/>
</dbReference>
<dbReference type="PANTHER" id="PTHR38036:SF1">
    <property type="entry name" value="UPF0250 PROTEIN YBED"/>
    <property type="match status" value="1"/>
</dbReference>
<name>A0ABT4JY91_9GAMM</name>
<comment type="caution">
    <text evidence="2">The sequence shown here is derived from an EMBL/GenBank/DDBJ whole genome shotgun (WGS) entry which is preliminary data.</text>
</comment>
<dbReference type="Proteomes" id="UP001149719">
    <property type="component" value="Unassembled WGS sequence"/>
</dbReference>
<dbReference type="Gene3D" id="3.30.70.260">
    <property type="match status" value="1"/>
</dbReference>
<gene>
    <name evidence="2" type="ORF">O1D97_17640</name>
</gene>
<protein>
    <submittedName>
        <fullName evidence="2">DUF493 domain-containing protein</fullName>
    </submittedName>
</protein>
<proteinExistence type="inferred from homology"/>
<accession>A0ABT4JY91</accession>